<protein>
    <submittedName>
        <fullName evidence="3">DUF4440 domain-containing protein</fullName>
    </submittedName>
</protein>
<gene>
    <name evidence="3" type="ORF">EWU20_09170</name>
</gene>
<evidence type="ECO:0000256" key="1">
    <source>
        <dbReference type="SAM" id="SignalP"/>
    </source>
</evidence>
<dbReference type="InterPro" id="IPR027843">
    <property type="entry name" value="DUF4440"/>
</dbReference>
<keyword evidence="1" id="KW-0732">Signal</keyword>
<reference evidence="3 4" key="1">
    <citation type="submission" date="2019-02" db="EMBL/GenBank/DDBJ databases">
        <title>Genome of a new Bacteroidetes strain.</title>
        <authorList>
            <person name="Pitt A."/>
        </authorList>
    </citation>
    <scope>NUCLEOTIDE SEQUENCE [LARGE SCALE GENOMIC DNA]</scope>
    <source>
        <strain evidence="3 4">103A-SOEBACH</strain>
    </source>
</reference>
<dbReference type="SUPFAM" id="SSF54427">
    <property type="entry name" value="NTF2-like"/>
    <property type="match status" value="1"/>
</dbReference>
<feature type="signal peptide" evidence="1">
    <location>
        <begin position="1"/>
        <end position="17"/>
    </location>
</feature>
<feature type="chain" id="PRO_5020740646" evidence="1">
    <location>
        <begin position="18"/>
        <end position="141"/>
    </location>
</feature>
<dbReference type="Pfam" id="PF14534">
    <property type="entry name" value="DUF4440"/>
    <property type="match status" value="1"/>
</dbReference>
<evidence type="ECO:0000313" key="3">
    <source>
        <dbReference type="EMBL" id="TBH71986.1"/>
    </source>
</evidence>
<proteinExistence type="predicted"/>
<dbReference type="EMBL" id="SEWY01000004">
    <property type="protein sequence ID" value="TBH71986.1"/>
    <property type="molecule type" value="Genomic_DNA"/>
</dbReference>
<accession>A0A4Q9B9U4</accession>
<feature type="domain" description="DUF4440" evidence="2">
    <location>
        <begin position="26"/>
        <end position="134"/>
    </location>
</feature>
<evidence type="ECO:0000259" key="2">
    <source>
        <dbReference type="Pfam" id="PF14534"/>
    </source>
</evidence>
<dbReference type="Gene3D" id="3.10.450.50">
    <property type="match status" value="1"/>
</dbReference>
<keyword evidence="4" id="KW-1185">Reference proteome</keyword>
<dbReference type="OrthoDB" id="120856at2"/>
<dbReference type="Proteomes" id="UP000293583">
    <property type="component" value="Unassembled WGS sequence"/>
</dbReference>
<sequence length="141" mass="16250">MKTLLYLLLFIPSLLFAQTNKDENEIKSVLQTQIKLWNKGDIEGFMEYYEKSPNLKFIGKSGVVSGWEATLQRYLKSYPNRETMGTLDFDIQEVDITAGKTAWILGRWHLTRPTVGDVGGYFTLLMKKVKGKWLVVRDHTS</sequence>
<dbReference type="AlphaFoldDB" id="A0A4Q9B9U4"/>
<dbReference type="RefSeq" id="WP_130923601.1">
    <property type="nucleotide sequence ID" value="NZ_JAANOL010000001.1"/>
</dbReference>
<comment type="caution">
    <text evidence="3">The sequence shown here is derived from an EMBL/GenBank/DDBJ whole genome shotgun (WGS) entry which is preliminary data.</text>
</comment>
<dbReference type="InterPro" id="IPR032710">
    <property type="entry name" value="NTF2-like_dom_sf"/>
</dbReference>
<organism evidence="3 4">
    <name type="scientific">Aquirufa antheringensis</name>
    <dbReference type="NCBI Taxonomy" id="2516559"/>
    <lineage>
        <taxon>Bacteria</taxon>
        <taxon>Pseudomonadati</taxon>
        <taxon>Bacteroidota</taxon>
        <taxon>Cytophagia</taxon>
        <taxon>Cytophagales</taxon>
        <taxon>Flectobacillaceae</taxon>
        <taxon>Aquirufa</taxon>
    </lineage>
</organism>
<evidence type="ECO:0000313" key="4">
    <source>
        <dbReference type="Proteomes" id="UP000293583"/>
    </source>
</evidence>
<name>A0A4Q9B9U4_9BACT</name>